<dbReference type="AlphaFoldDB" id="A0A101LZ73"/>
<keyword evidence="2" id="KW-0496">Mitochondrion</keyword>
<keyword evidence="1" id="KW-1133">Transmembrane helix</keyword>
<keyword evidence="1" id="KW-0472">Membrane</keyword>
<sequence>MHKKRGIRSSKRRGPFCYLFVLRLFTIYFSLGNGKREPLRPPFSPNKLRDYLVFLHLITLPCTLVWLSYMILKSCLAAYRWHRA</sequence>
<keyword evidence="1" id="KW-0812">Transmembrane</keyword>
<evidence type="ECO:0000313" key="2">
    <source>
        <dbReference type="EMBL" id="KUM48055.1"/>
    </source>
</evidence>
<evidence type="ECO:0000256" key="1">
    <source>
        <dbReference type="SAM" id="Phobius"/>
    </source>
</evidence>
<comment type="caution">
    <text evidence="2">The sequence shown here is derived from an EMBL/GenBank/DDBJ whole genome shotgun (WGS) entry which is preliminary data.</text>
</comment>
<name>A0A101LZ73_PICGL</name>
<proteinExistence type="predicted"/>
<protein>
    <submittedName>
        <fullName evidence="2">Uncharacterized protein</fullName>
    </submittedName>
</protein>
<organism evidence="2">
    <name type="scientific">Picea glauca</name>
    <name type="common">White spruce</name>
    <name type="synonym">Pinus glauca</name>
    <dbReference type="NCBI Taxonomy" id="3330"/>
    <lineage>
        <taxon>Eukaryota</taxon>
        <taxon>Viridiplantae</taxon>
        <taxon>Streptophyta</taxon>
        <taxon>Embryophyta</taxon>
        <taxon>Tracheophyta</taxon>
        <taxon>Spermatophyta</taxon>
        <taxon>Pinopsida</taxon>
        <taxon>Pinidae</taxon>
        <taxon>Conifers I</taxon>
        <taxon>Pinales</taxon>
        <taxon>Pinaceae</taxon>
        <taxon>Picea</taxon>
    </lineage>
</organism>
<reference evidence="2" key="1">
    <citation type="journal article" date="2015" name="Genome Biol. Evol.">
        <title>Organellar Genomes of White Spruce (Picea glauca): Assembly and Annotation.</title>
        <authorList>
            <person name="Jackman S.D."/>
            <person name="Warren R.L."/>
            <person name="Gibb E.A."/>
            <person name="Vandervalk B.P."/>
            <person name="Mohamadi H."/>
            <person name="Chu J."/>
            <person name="Raymond A."/>
            <person name="Pleasance S."/>
            <person name="Coope R."/>
            <person name="Wildung M.R."/>
            <person name="Ritland C.E."/>
            <person name="Bousquet J."/>
            <person name="Jones S.J."/>
            <person name="Bohlmann J."/>
            <person name="Birol I."/>
        </authorList>
    </citation>
    <scope>NUCLEOTIDE SEQUENCE [LARGE SCALE GENOMIC DNA]</scope>
    <source>
        <tissue evidence="2">Flushing bud</tissue>
    </source>
</reference>
<dbReference type="EMBL" id="LKAM01000006">
    <property type="protein sequence ID" value="KUM48055.1"/>
    <property type="molecule type" value="Genomic_DNA"/>
</dbReference>
<feature type="transmembrane region" description="Helical" evidence="1">
    <location>
        <begin position="12"/>
        <end position="31"/>
    </location>
</feature>
<accession>A0A101LZ73</accession>
<feature type="transmembrane region" description="Helical" evidence="1">
    <location>
        <begin position="51"/>
        <end position="72"/>
    </location>
</feature>
<gene>
    <name evidence="2" type="ORF">ABT39_MTgene5051</name>
</gene>
<geneLocation type="mitochondrion" evidence="2"/>